<dbReference type="EMBL" id="BAABLX010000078">
    <property type="protein sequence ID" value="GAA4959630.1"/>
    <property type="molecule type" value="Genomic_DNA"/>
</dbReference>
<name>A0AAV3U9W1_9ALTE</name>
<comment type="caution">
    <text evidence="1">The sequence shown here is derived from an EMBL/GenBank/DDBJ whole genome shotgun (WGS) entry which is preliminary data.</text>
</comment>
<evidence type="ECO:0008006" key="3">
    <source>
        <dbReference type="Google" id="ProtNLM"/>
    </source>
</evidence>
<gene>
    <name evidence="1" type="ORF">GCM10025791_45840</name>
</gene>
<proteinExistence type="predicted"/>
<reference evidence="2" key="1">
    <citation type="journal article" date="2019" name="Int. J. Syst. Evol. Microbiol.">
        <title>The Global Catalogue of Microorganisms (GCM) 10K type strain sequencing project: providing services to taxonomists for standard genome sequencing and annotation.</title>
        <authorList>
            <consortium name="The Broad Institute Genomics Platform"/>
            <consortium name="The Broad Institute Genome Sequencing Center for Infectious Disease"/>
            <person name="Wu L."/>
            <person name="Ma J."/>
        </authorList>
    </citation>
    <scope>NUCLEOTIDE SEQUENCE [LARGE SCALE GENOMIC DNA]</scope>
    <source>
        <strain evidence="2">JCM 19134</strain>
    </source>
</reference>
<dbReference type="AlphaFoldDB" id="A0AAV3U9W1"/>
<evidence type="ECO:0000313" key="1">
    <source>
        <dbReference type="EMBL" id="GAA4959630.1"/>
    </source>
</evidence>
<dbReference type="Proteomes" id="UP001409585">
    <property type="component" value="Unassembled WGS sequence"/>
</dbReference>
<dbReference type="RefSeq" id="WP_345427711.1">
    <property type="nucleotide sequence ID" value="NZ_AP031496.1"/>
</dbReference>
<organism evidence="1 2">
    <name type="scientific">Halioxenophilus aromaticivorans</name>
    <dbReference type="NCBI Taxonomy" id="1306992"/>
    <lineage>
        <taxon>Bacteria</taxon>
        <taxon>Pseudomonadati</taxon>
        <taxon>Pseudomonadota</taxon>
        <taxon>Gammaproteobacteria</taxon>
        <taxon>Alteromonadales</taxon>
        <taxon>Alteromonadaceae</taxon>
        <taxon>Halioxenophilus</taxon>
    </lineage>
</organism>
<sequence>MKRAISPTAKPTLILAQTLIAITLTLFTALSTAQTSKRWLESGELKGEIGQEETTLGVKVHSVEEDENGVKISVSVPAEIADGSNGQLEEVVVYGKKITDTEPRPELQQIKQYEMVNDLENGRSGLVIYLGRKEDFALRLNYTDDTKDPLAVPPSQ</sequence>
<keyword evidence="2" id="KW-1185">Reference proteome</keyword>
<protein>
    <recommendedName>
        <fullName evidence="3">DUF4426 domain-containing protein</fullName>
    </recommendedName>
</protein>
<evidence type="ECO:0000313" key="2">
    <source>
        <dbReference type="Proteomes" id="UP001409585"/>
    </source>
</evidence>
<accession>A0AAV3U9W1</accession>